<protein>
    <submittedName>
        <fullName evidence="2">F-box/LRR-repeat protein At5g63520-like isoform X1</fullName>
    </submittedName>
</protein>
<evidence type="ECO:0000313" key="1">
    <source>
        <dbReference type="Proteomes" id="UP000235220"/>
    </source>
</evidence>
<dbReference type="GeneID" id="108994368"/>
<dbReference type="Proteomes" id="UP000235220">
    <property type="component" value="Chromosome 9"/>
</dbReference>
<dbReference type="Pfam" id="PF10442">
    <property type="entry name" value="FIST_C"/>
    <property type="match status" value="1"/>
</dbReference>
<sequence length="544" mass="59532">MEAALKTEKGEPKAARGKGFAMISDDDLHNILSKLPALAFASAACVSKSWNTICNRILFSRPKLSSALSLHPSPHVAVQDVLEKVLSEPIRPHFAIANVGSGFSLIEAFRLITKRLGSRMPFIISTANGIIGRDSLTNEYREVKWIDIGGDFHDEDGYIPAKDLNNGIVLTVGFLPGLKVDAIPLLRSVKEPRVAMVDQFVTDIKDYTASVSGCAAPVGIIMFGEGLVDMKPIIDVLDYAMPMETVIVGDEKGRFLYKSGNESRNVCGSTKYLSDAVALVFARDNDKSIVFFVCHECEGIGDVQFHSTLSSGVSAVGPIHKAVSVKENCSEHTTWLTARREGQHEVLDGQRILDDINNEPGSCIKSSKLYIRVTKRRKCCIGSEKPRLITSLAFHGVKGTDEGCLYVNGTNIKTGDYFQFYRSDPNTALSSCVDASSNLKSLKPDGNSSNCHRMRAVAVKKEIFGGLIFSCYGDRLFSRRNIYSSRFTESFPGVPFAGIFCRGEIGRGFSSLLGESNKEGSAHCMRAYSTVFLVMSYTLARPEH</sequence>
<dbReference type="InterPro" id="IPR036047">
    <property type="entry name" value="F-box-like_dom_sf"/>
</dbReference>
<proteinExistence type="predicted"/>
<dbReference type="OrthoDB" id="509497at2759"/>
<reference evidence="2" key="1">
    <citation type="submission" date="2025-08" db="UniProtKB">
        <authorList>
            <consortium name="RefSeq"/>
        </authorList>
    </citation>
    <scope>IDENTIFICATION</scope>
    <source>
        <tissue evidence="2">Leaves</tissue>
    </source>
</reference>
<dbReference type="RefSeq" id="XP_018825079.1">
    <property type="nucleotide sequence ID" value="XM_018969534.2"/>
</dbReference>
<gene>
    <name evidence="2" type="primary">LOC108994368</name>
</gene>
<dbReference type="GO" id="GO:0032436">
    <property type="term" value="P:positive regulation of proteasomal ubiquitin-dependent protein catabolic process"/>
    <property type="evidence" value="ECO:0000318"/>
    <property type="project" value="GO_Central"/>
</dbReference>
<dbReference type="InterPro" id="IPR001810">
    <property type="entry name" value="F-box_dom"/>
</dbReference>
<dbReference type="KEGG" id="jre:108994368"/>
<name>A0A2I4F0A7_JUGRE</name>
<dbReference type="Gramene" id="Jr09_05190_p1">
    <property type="protein sequence ID" value="cds.Jr09_05190_p1"/>
    <property type="gene ID" value="Jr09_05190"/>
</dbReference>
<keyword evidence="1" id="KW-1185">Reference proteome</keyword>
<dbReference type="SUPFAM" id="SSF81383">
    <property type="entry name" value="F-box domain"/>
    <property type="match status" value="1"/>
</dbReference>
<dbReference type="SMART" id="SM01204">
    <property type="entry name" value="FIST_C"/>
    <property type="match status" value="1"/>
</dbReference>
<dbReference type="PANTHER" id="PTHR14939:SF5">
    <property type="entry name" value="F-BOX ONLY PROTEIN 22"/>
    <property type="match status" value="1"/>
</dbReference>
<dbReference type="FunCoup" id="A0A2I4F0A7">
    <property type="interactions" value="695"/>
</dbReference>
<dbReference type="AlphaFoldDB" id="A0A2I4F0A7"/>
<accession>A0A2I4F0A7</accession>
<organism evidence="1 2">
    <name type="scientific">Juglans regia</name>
    <name type="common">English walnut</name>
    <dbReference type="NCBI Taxonomy" id="51240"/>
    <lineage>
        <taxon>Eukaryota</taxon>
        <taxon>Viridiplantae</taxon>
        <taxon>Streptophyta</taxon>
        <taxon>Embryophyta</taxon>
        <taxon>Tracheophyta</taxon>
        <taxon>Spermatophyta</taxon>
        <taxon>Magnoliopsida</taxon>
        <taxon>eudicotyledons</taxon>
        <taxon>Gunneridae</taxon>
        <taxon>Pentapetalae</taxon>
        <taxon>rosids</taxon>
        <taxon>fabids</taxon>
        <taxon>Fagales</taxon>
        <taxon>Juglandaceae</taxon>
        <taxon>Juglans</taxon>
    </lineage>
</organism>
<evidence type="ECO:0000313" key="2">
    <source>
        <dbReference type="RefSeq" id="XP_018825079.1"/>
    </source>
</evidence>
<dbReference type="InterPro" id="IPR019494">
    <property type="entry name" value="FIST_C"/>
</dbReference>
<dbReference type="GO" id="GO:0000209">
    <property type="term" value="P:protein polyubiquitination"/>
    <property type="evidence" value="ECO:0000318"/>
    <property type="project" value="GO_Central"/>
</dbReference>
<dbReference type="Pfam" id="PF00646">
    <property type="entry name" value="F-box"/>
    <property type="match status" value="1"/>
</dbReference>
<dbReference type="PANTHER" id="PTHR14939">
    <property type="entry name" value="F-BOX ONLY PROTEIN 22"/>
    <property type="match status" value="1"/>
</dbReference>